<dbReference type="InterPro" id="IPR045071">
    <property type="entry name" value="BBP-like"/>
</dbReference>
<name>A0A1I8PDI1_STOCA</name>
<keyword evidence="5" id="KW-1185">Reference proteome</keyword>
<dbReference type="PANTHER" id="PTHR11208">
    <property type="entry name" value="RNA-BINDING PROTEIN RELATED"/>
    <property type="match status" value="1"/>
</dbReference>
<protein>
    <recommendedName>
        <fullName evidence="3">KHDC4/BBP-like KH-domain type I domain-containing protein</fullName>
    </recommendedName>
</protein>
<sequence length="287" mass="32685">MSAENDTKDDHAPKVNQVAQEYIDELLKEEARLPEDYPLCKALIRDAIDRIYLTGRIPGKELKADVFQQKPIKLSQNVHLPVKQYPHFNFQGKILGPKGNTLKRLHHETLCNIAIRGRNSMRDQEREEELRQSGDPAYNHLNKNLYVELSTIAPPAEAYARIAYALSEIRKYIIPDSNDEISQEQYRELMQMDPKTTKAGFGKKVISQKSVFPKLAALGGGGEGYSNGYEDYEEEEPSAPPTPYGGYKKAFKPAAPFKRNEPPTIFAAKFKHIRPQPYVRRSAIQRN</sequence>
<feature type="region of interest" description="Disordered" evidence="2">
    <location>
        <begin position="226"/>
        <end position="245"/>
    </location>
</feature>
<reference evidence="4" key="1">
    <citation type="submission" date="2020-05" db="UniProtKB">
        <authorList>
            <consortium name="EnsemblMetazoa"/>
        </authorList>
    </citation>
    <scope>IDENTIFICATION</scope>
    <source>
        <strain evidence="4">USDA</strain>
    </source>
</reference>
<dbReference type="GO" id="GO:0003729">
    <property type="term" value="F:mRNA binding"/>
    <property type="evidence" value="ECO:0007669"/>
    <property type="project" value="TreeGrafter"/>
</dbReference>
<dbReference type="STRING" id="35570.A0A1I8PDI1"/>
<dbReference type="PANTHER" id="PTHR11208:SF140">
    <property type="entry name" value="GH05812P-RELATED"/>
    <property type="match status" value="1"/>
</dbReference>
<dbReference type="Gene3D" id="3.30.1370.10">
    <property type="entry name" value="K Homology domain, type 1"/>
    <property type="match status" value="1"/>
</dbReference>
<dbReference type="InterPro" id="IPR036612">
    <property type="entry name" value="KH_dom_type_1_sf"/>
</dbReference>
<dbReference type="SUPFAM" id="SSF54791">
    <property type="entry name" value="Eukaryotic type KH-domain (KH-domain type I)"/>
    <property type="match status" value="1"/>
</dbReference>
<keyword evidence="1" id="KW-0694">RNA-binding</keyword>
<dbReference type="FunFam" id="3.30.1370.10:FF:000052">
    <property type="entry name" value="Kep1, isoform A"/>
    <property type="match status" value="1"/>
</dbReference>
<feature type="domain" description="KHDC4/BBP-like KH-domain type I" evidence="3">
    <location>
        <begin position="84"/>
        <end position="141"/>
    </location>
</feature>
<dbReference type="VEuPathDB" id="VectorBase:SCAU007059"/>
<dbReference type="InterPro" id="IPR055256">
    <property type="entry name" value="KH_1_KHDC4/BBP-like"/>
</dbReference>
<evidence type="ECO:0000256" key="2">
    <source>
        <dbReference type="SAM" id="MobiDB-lite"/>
    </source>
</evidence>
<evidence type="ECO:0000313" key="5">
    <source>
        <dbReference type="Proteomes" id="UP000095300"/>
    </source>
</evidence>
<dbReference type="AlphaFoldDB" id="A0A1I8PDI1"/>
<evidence type="ECO:0000256" key="1">
    <source>
        <dbReference type="ARBA" id="ARBA00022884"/>
    </source>
</evidence>
<evidence type="ECO:0000313" key="4">
    <source>
        <dbReference type="EnsemblMetazoa" id="SCAU007059-PA"/>
    </source>
</evidence>
<dbReference type="GO" id="GO:0005634">
    <property type="term" value="C:nucleus"/>
    <property type="evidence" value="ECO:0007669"/>
    <property type="project" value="TreeGrafter"/>
</dbReference>
<dbReference type="OrthoDB" id="6777263at2759"/>
<dbReference type="Pfam" id="PF22675">
    <property type="entry name" value="KH-I_KHDC4-BBP"/>
    <property type="match status" value="1"/>
</dbReference>
<dbReference type="CDD" id="cd22384">
    <property type="entry name" value="KH-I_KHDRBS"/>
    <property type="match status" value="1"/>
</dbReference>
<dbReference type="GO" id="GO:0000381">
    <property type="term" value="P:regulation of alternative mRNA splicing, via spliceosome"/>
    <property type="evidence" value="ECO:0007669"/>
    <property type="project" value="TreeGrafter"/>
</dbReference>
<evidence type="ECO:0000259" key="3">
    <source>
        <dbReference type="Pfam" id="PF22675"/>
    </source>
</evidence>
<dbReference type="KEGG" id="scac:106096127"/>
<dbReference type="Proteomes" id="UP000095300">
    <property type="component" value="Unassembled WGS sequence"/>
</dbReference>
<organism evidence="4 5">
    <name type="scientific">Stomoxys calcitrans</name>
    <name type="common">Stable fly</name>
    <name type="synonym">Conops calcitrans</name>
    <dbReference type="NCBI Taxonomy" id="35570"/>
    <lineage>
        <taxon>Eukaryota</taxon>
        <taxon>Metazoa</taxon>
        <taxon>Ecdysozoa</taxon>
        <taxon>Arthropoda</taxon>
        <taxon>Hexapoda</taxon>
        <taxon>Insecta</taxon>
        <taxon>Pterygota</taxon>
        <taxon>Neoptera</taxon>
        <taxon>Endopterygota</taxon>
        <taxon>Diptera</taxon>
        <taxon>Brachycera</taxon>
        <taxon>Muscomorpha</taxon>
        <taxon>Muscoidea</taxon>
        <taxon>Muscidae</taxon>
        <taxon>Stomoxys</taxon>
    </lineage>
</organism>
<gene>
    <name evidence="4" type="primary">106096127</name>
</gene>
<accession>A0A1I8PDI1</accession>
<proteinExistence type="predicted"/>
<dbReference type="EnsemblMetazoa" id="SCAU007059-RA">
    <property type="protein sequence ID" value="SCAU007059-PA"/>
    <property type="gene ID" value="SCAU007059"/>
</dbReference>